<dbReference type="OrthoDB" id="5086500at2759"/>
<evidence type="ECO:0000313" key="2">
    <source>
        <dbReference type="EMBL" id="PVH98052.1"/>
    </source>
</evidence>
<dbReference type="STRING" id="97972.A0A2V1DIR2"/>
<reference evidence="2 3" key="1">
    <citation type="journal article" date="2018" name="Sci. Rep.">
        <title>Comparative genomics provides insights into the lifestyle and reveals functional heterogeneity of dark septate endophytic fungi.</title>
        <authorList>
            <person name="Knapp D.G."/>
            <person name="Nemeth J.B."/>
            <person name="Barry K."/>
            <person name="Hainaut M."/>
            <person name="Henrissat B."/>
            <person name="Johnson J."/>
            <person name="Kuo A."/>
            <person name="Lim J.H.P."/>
            <person name="Lipzen A."/>
            <person name="Nolan M."/>
            <person name="Ohm R.A."/>
            <person name="Tamas L."/>
            <person name="Grigoriev I.V."/>
            <person name="Spatafora J.W."/>
            <person name="Nagy L.G."/>
            <person name="Kovacs G.M."/>
        </authorList>
    </citation>
    <scope>NUCLEOTIDE SEQUENCE [LARGE SCALE GENOMIC DNA]</scope>
    <source>
        <strain evidence="2 3">DSE2036</strain>
    </source>
</reference>
<evidence type="ECO:0000256" key="1">
    <source>
        <dbReference type="SAM" id="Phobius"/>
    </source>
</evidence>
<evidence type="ECO:0000313" key="3">
    <source>
        <dbReference type="Proteomes" id="UP000244855"/>
    </source>
</evidence>
<keyword evidence="3" id="KW-1185">Reference proteome</keyword>
<dbReference type="Pfam" id="PF20246">
    <property type="entry name" value="DUF6601"/>
    <property type="match status" value="1"/>
</dbReference>
<protein>
    <submittedName>
        <fullName evidence="2">Uncharacterized protein</fullName>
    </submittedName>
</protein>
<feature type="transmembrane region" description="Helical" evidence="1">
    <location>
        <begin position="91"/>
        <end position="109"/>
    </location>
</feature>
<dbReference type="AlphaFoldDB" id="A0A2V1DIR2"/>
<dbReference type="PANTHER" id="PTHR34414">
    <property type="entry name" value="HET DOMAIN-CONTAINING PROTEIN-RELATED"/>
    <property type="match status" value="1"/>
</dbReference>
<dbReference type="InterPro" id="IPR046536">
    <property type="entry name" value="DUF6601"/>
</dbReference>
<keyword evidence="1" id="KW-0472">Membrane</keyword>
<keyword evidence="1" id="KW-0812">Transmembrane</keyword>
<gene>
    <name evidence="2" type="ORF">DM02DRAFT_683396</name>
</gene>
<dbReference type="Proteomes" id="UP000244855">
    <property type="component" value="Unassembled WGS sequence"/>
</dbReference>
<accession>A0A2V1DIR2</accession>
<sequence length="142" mass="16322">MTNIAAVVQDTDVTERYTYGELRLSRLNFYSKIFLRKLYFRRRHAQYGSYFAHFFAPLLFAFGLTSVVLSAMQVITASNTLLASDSSLRSFWLFCSSFSFLAIGFSLLVSYRRFSCCCFCIDLSTDGTLLLRAELRGLYLEE</sequence>
<proteinExistence type="predicted"/>
<name>A0A2V1DIR2_9PLEO</name>
<keyword evidence="1" id="KW-1133">Transmembrane helix</keyword>
<dbReference type="EMBL" id="KZ805422">
    <property type="protein sequence ID" value="PVH98052.1"/>
    <property type="molecule type" value="Genomic_DNA"/>
</dbReference>
<organism evidence="2 3">
    <name type="scientific">Periconia macrospinosa</name>
    <dbReference type="NCBI Taxonomy" id="97972"/>
    <lineage>
        <taxon>Eukaryota</taxon>
        <taxon>Fungi</taxon>
        <taxon>Dikarya</taxon>
        <taxon>Ascomycota</taxon>
        <taxon>Pezizomycotina</taxon>
        <taxon>Dothideomycetes</taxon>
        <taxon>Pleosporomycetidae</taxon>
        <taxon>Pleosporales</taxon>
        <taxon>Massarineae</taxon>
        <taxon>Periconiaceae</taxon>
        <taxon>Periconia</taxon>
    </lineage>
</organism>
<feature type="transmembrane region" description="Helical" evidence="1">
    <location>
        <begin position="50"/>
        <end position="71"/>
    </location>
</feature>
<dbReference type="PANTHER" id="PTHR34414:SF1">
    <property type="entry name" value="SUBTILISIN-LIKE SERINE PROTEASE"/>
    <property type="match status" value="1"/>
</dbReference>